<feature type="signal peptide" evidence="1">
    <location>
        <begin position="1"/>
        <end position="20"/>
    </location>
</feature>
<dbReference type="PANTHER" id="PTHR34406">
    <property type="entry name" value="PROTEIN YCEI"/>
    <property type="match status" value="1"/>
</dbReference>
<name>A0A833LZ24_9LEPT</name>
<proteinExistence type="predicted"/>
<dbReference type="Gene3D" id="2.40.128.110">
    <property type="entry name" value="Lipid/polyisoprenoid-binding, YceI-like"/>
    <property type="match status" value="1"/>
</dbReference>
<dbReference type="RefSeq" id="WP_002774316.1">
    <property type="nucleotide sequence ID" value="NZ_JQDG01000060.1"/>
</dbReference>
<dbReference type="SUPFAM" id="SSF101874">
    <property type="entry name" value="YceI-like"/>
    <property type="match status" value="1"/>
</dbReference>
<feature type="chain" id="PRO_5032744242" evidence="1">
    <location>
        <begin position="21"/>
        <end position="193"/>
    </location>
</feature>
<dbReference type="InterPro" id="IPR007372">
    <property type="entry name" value="Lipid/polyisoprenoid-bd_YceI"/>
</dbReference>
<gene>
    <name evidence="3" type="ORF">F9K24_01435</name>
</gene>
<reference evidence="3 4" key="1">
    <citation type="submission" date="2019-10" db="EMBL/GenBank/DDBJ databases">
        <title>Extracellular Electron Transfer in a Candidatus Methanoperedens spp. Enrichment Culture.</title>
        <authorList>
            <person name="Berger S."/>
            <person name="Rangel Shaw D."/>
            <person name="Berben T."/>
            <person name="In 'T Zandt M."/>
            <person name="Frank J."/>
            <person name="Reimann J."/>
            <person name="Jetten M.S.M."/>
            <person name="Welte C.U."/>
        </authorList>
    </citation>
    <scope>NUCLEOTIDE SEQUENCE [LARGE SCALE GENOMIC DNA]</scope>
    <source>
        <strain evidence="3">SB12</strain>
    </source>
</reference>
<dbReference type="Pfam" id="PF04264">
    <property type="entry name" value="YceI"/>
    <property type="match status" value="1"/>
</dbReference>
<comment type="caution">
    <text evidence="3">The sequence shown here is derived from an EMBL/GenBank/DDBJ whole genome shotgun (WGS) entry which is preliminary data.</text>
</comment>
<sequence>MKKLMLAAIAALLVTQAAVAAEFEVDASHSQVGFSVKHLVISNVKGSFQKFTGKFTFDEKKKVFTAGEAVIEAKTIFTNDEKRDEHLRSGDFFDVDKHPEIKFVLKSGRVSGNNVQVVGDLTIRGITKTVVLNGQYLGAAKDPWGNERVGFTATGKINRKDFGLTWHKALETGGAVVGDEVILTIELEGIKKK</sequence>
<accession>A0A833LZ24</accession>
<dbReference type="SMART" id="SM00867">
    <property type="entry name" value="YceI"/>
    <property type="match status" value="1"/>
</dbReference>
<evidence type="ECO:0000313" key="4">
    <source>
        <dbReference type="Proteomes" id="UP000460298"/>
    </source>
</evidence>
<evidence type="ECO:0000313" key="3">
    <source>
        <dbReference type="EMBL" id="KAB2935418.1"/>
    </source>
</evidence>
<dbReference type="PANTHER" id="PTHR34406:SF1">
    <property type="entry name" value="PROTEIN YCEI"/>
    <property type="match status" value="1"/>
</dbReference>
<dbReference type="Proteomes" id="UP000460298">
    <property type="component" value="Unassembled WGS sequence"/>
</dbReference>
<dbReference type="EMBL" id="WBUI01000001">
    <property type="protein sequence ID" value="KAB2935418.1"/>
    <property type="molecule type" value="Genomic_DNA"/>
</dbReference>
<organism evidence="3 4">
    <name type="scientific">Leptonema illini</name>
    <dbReference type="NCBI Taxonomy" id="183"/>
    <lineage>
        <taxon>Bacteria</taxon>
        <taxon>Pseudomonadati</taxon>
        <taxon>Spirochaetota</taxon>
        <taxon>Spirochaetia</taxon>
        <taxon>Leptospirales</taxon>
        <taxon>Leptospiraceae</taxon>
        <taxon>Leptonema</taxon>
    </lineage>
</organism>
<dbReference type="AlphaFoldDB" id="A0A833LZ24"/>
<evidence type="ECO:0000259" key="2">
    <source>
        <dbReference type="SMART" id="SM00867"/>
    </source>
</evidence>
<dbReference type="InterPro" id="IPR036761">
    <property type="entry name" value="TTHA0802/YceI-like_sf"/>
</dbReference>
<evidence type="ECO:0000256" key="1">
    <source>
        <dbReference type="SAM" id="SignalP"/>
    </source>
</evidence>
<keyword evidence="1" id="KW-0732">Signal</keyword>
<dbReference type="OrthoDB" id="9811006at2"/>
<feature type="domain" description="Lipid/polyisoprenoid-binding YceI-like" evidence="2">
    <location>
        <begin position="22"/>
        <end position="190"/>
    </location>
</feature>
<protein>
    <submittedName>
        <fullName evidence="3">Polyisoprenoid-binding protein</fullName>
    </submittedName>
</protein>